<dbReference type="SUPFAM" id="SSF51735">
    <property type="entry name" value="NAD(P)-binding Rossmann-fold domains"/>
    <property type="match status" value="1"/>
</dbReference>
<dbReference type="InterPro" id="IPR051783">
    <property type="entry name" value="NAD(P)-dependent_oxidoreduct"/>
</dbReference>
<accession>A0ABT8GBC9</accession>
<organism evidence="1 2">
    <name type="scientific">Demequina litoralis</name>
    <dbReference type="NCBI Taxonomy" id="3051660"/>
    <lineage>
        <taxon>Bacteria</taxon>
        <taxon>Bacillati</taxon>
        <taxon>Actinomycetota</taxon>
        <taxon>Actinomycetes</taxon>
        <taxon>Micrococcales</taxon>
        <taxon>Demequinaceae</taxon>
        <taxon>Demequina</taxon>
    </lineage>
</organism>
<dbReference type="PANTHER" id="PTHR48079:SF6">
    <property type="entry name" value="NAD(P)-BINDING DOMAIN-CONTAINING PROTEIN-RELATED"/>
    <property type="match status" value="1"/>
</dbReference>
<reference evidence="1" key="1">
    <citation type="submission" date="2023-06" db="EMBL/GenBank/DDBJ databases">
        <title>Sysu t00192.</title>
        <authorList>
            <person name="Gao L."/>
            <person name="Fang B.-Z."/>
            <person name="Li W.-J."/>
        </authorList>
    </citation>
    <scope>NUCLEOTIDE SEQUENCE</scope>
    <source>
        <strain evidence="1">SYSU T00192</strain>
    </source>
</reference>
<gene>
    <name evidence="1" type="ORF">QQX09_11345</name>
</gene>
<comment type="caution">
    <text evidence="1">The sequence shown here is derived from an EMBL/GenBank/DDBJ whole genome shotgun (WGS) entry which is preliminary data.</text>
</comment>
<dbReference type="Proteomes" id="UP001172728">
    <property type="component" value="Unassembled WGS sequence"/>
</dbReference>
<protein>
    <submittedName>
        <fullName evidence="1">Sugar nucleotide-binding protein</fullName>
    </submittedName>
</protein>
<evidence type="ECO:0000313" key="2">
    <source>
        <dbReference type="Proteomes" id="UP001172728"/>
    </source>
</evidence>
<dbReference type="EMBL" id="JAUHPW010000009">
    <property type="protein sequence ID" value="MDN4476450.1"/>
    <property type="molecule type" value="Genomic_DNA"/>
</dbReference>
<dbReference type="PANTHER" id="PTHR48079">
    <property type="entry name" value="PROTEIN YEEZ"/>
    <property type="match status" value="1"/>
</dbReference>
<dbReference type="Gene3D" id="3.40.50.720">
    <property type="entry name" value="NAD(P)-binding Rossmann-like Domain"/>
    <property type="match status" value="1"/>
</dbReference>
<sequence length="288" mass="31166">MNDVTQQQTLGRRRALEPAHGSLLVGCGKLGLRLAELLAREGETVFAIRRHARALPSYVTAIASDVTKPLPRTLPPVESMVVTLPPSVDPAGYRPVLRRIRDALDQVPARTVFVSSTGVFEGWDGPQPITEHDVPRPATARAQALRDGELAAAELFDALIVRPAGIYGPGRDFLVRTVRKRRPITSAARTNRIHETDLVRALHALLRSADPPRVLHAVDAAPARLGDVTDYISELVGAEPPPESEGPGRAGNVFDGAALRRLLGDLRYPSYREGYRDMLEGGTAPPSA</sequence>
<proteinExistence type="predicted"/>
<evidence type="ECO:0000313" key="1">
    <source>
        <dbReference type="EMBL" id="MDN4476450.1"/>
    </source>
</evidence>
<dbReference type="InterPro" id="IPR036291">
    <property type="entry name" value="NAD(P)-bd_dom_sf"/>
</dbReference>
<dbReference type="RefSeq" id="WP_301134752.1">
    <property type="nucleotide sequence ID" value="NZ_JAUHPW010000009.1"/>
</dbReference>
<name>A0ABT8GBC9_9MICO</name>
<keyword evidence="2" id="KW-1185">Reference proteome</keyword>